<comment type="similarity">
    <text evidence="1">Belongs to the peptidase C40 family.</text>
</comment>
<evidence type="ECO:0000256" key="3">
    <source>
        <dbReference type="ARBA" id="ARBA00022801"/>
    </source>
</evidence>
<reference evidence="6" key="1">
    <citation type="journal article" date="2014" name="Front. Microbiol.">
        <title>High frequency of phylogenetically diverse reductive dehalogenase-homologous genes in deep subseafloor sedimentary metagenomes.</title>
        <authorList>
            <person name="Kawai M."/>
            <person name="Futagami T."/>
            <person name="Toyoda A."/>
            <person name="Takaki Y."/>
            <person name="Nishi S."/>
            <person name="Hori S."/>
            <person name="Arai W."/>
            <person name="Tsubouchi T."/>
            <person name="Morono Y."/>
            <person name="Uchiyama I."/>
            <person name="Ito T."/>
            <person name="Fujiyama A."/>
            <person name="Inagaki F."/>
            <person name="Takami H."/>
        </authorList>
    </citation>
    <scope>NUCLEOTIDE SEQUENCE</scope>
    <source>
        <strain evidence="6">Expedition CK06-06</strain>
    </source>
</reference>
<dbReference type="AlphaFoldDB" id="X0X6C0"/>
<dbReference type="EMBL" id="BARS01043355">
    <property type="protein sequence ID" value="GAG38784.1"/>
    <property type="molecule type" value="Genomic_DNA"/>
</dbReference>
<evidence type="ECO:0000256" key="4">
    <source>
        <dbReference type="ARBA" id="ARBA00022807"/>
    </source>
</evidence>
<name>X0X6C0_9ZZZZ</name>
<accession>X0X6C0</accession>
<evidence type="ECO:0000256" key="1">
    <source>
        <dbReference type="ARBA" id="ARBA00007074"/>
    </source>
</evidence>
<dbReference type="GO" id="GO:0008234">
    <property type="term" value="F:cysteine-type peptidase activity"/>
    <property type="evidence" value="ECO:0007669"/>
    <property type="project" value="UniProtKB-KW"/>
</dbReference>
<dbReference type="InterPro" id="IPR000064">
    <property type="entry name" value="NLP_P60_dom"/>
</dbReference>
<keyword evidence="2" id="KW-0645">Protease</keyword>
<dbReference type="SUPFAM" id="SSF54001">
    <property type="entry name" value="Cysteine proteinases"/>
    <property type="match status" value="1"/>
</dbReference>
<sequence>MNFSKYIDIPYLHKGSEFSGADCWGLVKLIYKEEKSIILPNFWYREFWYKNDKNHIIDNIPKVKIIKILPPYQKFDGLLFYDQKRKLVNHIGLIIEEDKFIHTY</sequence>
<organism evidence="6">
    <name type="scientific">marine sediment metagenome</name>
    <dbReference type="NCBI Taxonomy" id="412755"/>
    <lineage>
        <taxon>unclassified sequences</taxon>
        <taxon>metagenomes</taxon>
        <taxon>ecological metagenomes</taxon>
    </lineage>
</organism>
<comment type="caution">
    <text evidence="6">The sequence shown here is derived from an EMBL/GenBank/DDBJ whole genome shotgun (WGS) entry which is preliminary data.</text>
</comment>
<dbReference type="GO" id="GO:0006508">
    <property type="term" value="P:proteolysis"/>
    <property type="evidence" value="ECO:0007669"/>
    <property type="project" value="UniProtKB-KW"/>
</dbReference>
<evidence type="ECO:0000259" key="5">
    <source>
        <dbReference type="PROSITE" id="PS51935"/>
    </source>
</evidence>
<evidence type="ECO:0000313" key="6">
    <source>
        <dbReference type="EMBL" id="GAG38784.1"/>
    </source>
</evidence>
<dbReference type="PROSITE" id="PS51935">
    <property type="entry name" value="NLPC_P60"/>
    <property type="match status" value="1"/>
</dbReference>
<protein>
    <recommendedName>
        <fullName evidence="5">NlpC/P60 domain-containing protein</fullName>
    </recommendedName>
</protein>
<gene>
    <name evidence="6" type="ORF">S01H1_65653</name>
</gene>
<dbReference type="Gene3D" id="3.90.1720.10">
    <property type="entry name" value="endopeptidase domain like (from Nostoc punctiforme)"/>
    <property type="match status" value="1"/>
</dbReference>
<feature type="domain" description="NlpC/P60" evidence="5">
    <location>
        <begin position="1"/>
        <end position="104"/>
    </location>
</feature>
<proteinExistence type="inferred from homology"/>
<keyword evidence="3" id="KW-0378">Hydrolase</keyword>
<evidence type="ECO:0000256" key="2">
    <source>
        <dbReference type="ARBA" id="ARBA00022670"/>
    </source>
</evidence>
<dbReference type="Pfam" id="PF00877">
    <property type="entry name" value="NLPC_P60"/>
    <property type="match status" value="1"/>
</dbReference>
<dbReference type="InterPro" id="IPR038765">
    <property type="entry name" value="Papain-like_cys_pep_sf"/>
</dbReference>
<feature type="non-terminal residue" evidence="6">
    <location>
        <position position="104"/>
    </location>
</feature>
<keyword evidence="4" id="KW-0788">Thiol protease</keyword>